<evidence type="ECO:0000256" key="4">
    <source>
        <dbReference type="ARBA" id="ARBA00022448"/>
    </source>
</evidence>
<organism evidence="16">
    <name type="scientific">Candidatus Tenderia electrophaga</name>
    <dbReference type="NCBI Taxonomy" id="1748243"/>
    <lineage>
        <taxon>Bacteria</taxon>
        <taxon>Pseudomonadati</taxon>
        <taxon>Pseudomonadota</taxon>
        <taxon>Gammaproteobacteria</taxon>
        <taxon>Candidatus Tenderiales</taxon>
        <taxon>Candidatus Tenderiaceae</taxon>
        <taxon>Candidatus Tenderia</taxon>
    </lineage>
</organism>
<comment type="similarity">
    <text evidence="2">Belongs to the GTP-binding SRP family.</text>
</comment>
<keyword evidence="8" id="KW-0653">Protein transport</keyword>
<dbReference type="NCBIfam" id="TIGR03499">
    <property type="entry name" value="FlhF"/>
    <property type="match status" value="1"/>
</dbReference>
<dbReference type="CDD" id="cd17873">
    <property type="entry name" value="FlhF"/>
    <property type="match status" value="1"/>
</dbReference>
<keyword evidence="16" id="KW-0969">Cilium</keyword>
<dbReference type="InterPro" id="IPR047040">
    <property type="entry name" value="FlhF__GTPase_dom"/>
</dbReference>
<dbReference type="PANTHER" id="PTHR43134:SF3">
    <property type="entry name" value="FLAGELLAR BIOSYNTHESIS PROTEIN FLHF"/>
    <property type="match status" value="1"/>
</dbReference>
<dbReference type="InterPro" id="IPR020006">
    <property type="entry name" value="FlhF"/>
</dbReference>
<evidence type="ECO:0000256" key="13">
    <source>
        <dbReference type="NCBIfam" id="TIGR03499"/>
    </source>
</evidence>
<protein>
    <recommendedName>
        <fullName evidence="3 13">Flagellar biosynthesis protein FlhF</fullName>
    </recommendedName>
</protein>
<keyword evidence="7" id="KW-1005">Bacterial flagellum biogenesis</keyword>
<dbReference type="GO" id="GO:0005047">
    <property type="term" value="F:signal recognition particle binding"/>
    <property type="evidence" value="ECO:0007669"/>
    <property type="project" value="TreeGrafter"/>
</dbReference>
<dbReference type="InterPro" id="IPR003593">
    <property type="entry name" value="AAA+_ATPase"/>
</dbReference>
<proteinExistence type="inferred from homology"/>
<keyword evidence="5" id="KW-1003">Cell membrane</keyword>
<keyword evidence="4" id="KW-0813">Transport</keyword>
<evidence type="ECO:0000256" key="12">
    <source>
        <dbReference type="ARBA" id="ARBA00025337"/>
    </source>
</evidence>
<dbReference type="GO" id="GO:0003924">
    <property type="term" value="F:GTPase activity"/>
    <property type="evidence" value="ECO:0007669"/>
    <property type="project" value="UniProtKB-UniRule"/>
</dbReference>
<accession>A0A832N3P5</accession>
<evidence type="ECO:0000256" key="10">
    <source>
        <dbReference type="ARBA" id="ARBA00023136"/>
    </source>
</evidence>
<dbReference type="Proteomes" id="UP000885832">
    <property type="component" value="Unassembled WGS sequence"/>
</dbReference>
<dbReference type="GO" id="GO:0044781">
    <property type="term" value="P:bacterial-type flagellum organization"/>
    <property type="evidence" value="ECO:0007669"/>
    <property type="project" value="UniProtKB-UniRule"/>
</dbReference>
<sequence length="419" mass="46510">MKIKRFFAPNVRSAMRMVKDELGEDAVILSNKRVNGGIEIISAIDYDENALRREVQQEHAPEPPVVVRSVDDMTQQPQQPYFEQGQQPDASNNNRVKDIHQKKLQVTWSQEPTLMEMRGEMKTMRGLLETQLAELALKDQQLSRPFEYELKQRMARLGLGASLAAELLQSLPKEGVVDDLWRRLLGKIAVKLSVTDDDILTQGGAVALIGPTGVGKTTTVAKLAARFVMRHGTRSVALISTDNFRIGAHEQLKAYARILDVPIRFANSAETLQTALDHFCDKRLVLIDTAGMSQRDLRLTEQFSVLQDESDRVRTYLVASTTSRLSGLQEVVQGFKGVELSGCILTKVDESTCLGHALDVVIQQQLPVAYISDGQRVPEDLQPARAHTLVSRSVAIMQESTDLLEDELITGVQVAEVGS</sequence>
<keyword evidence="16" id="KW-0966">Cell projection</keyword>
<evidence type="ECO:0000259" key="14">
    <source>
        <dbReference type="SMART" id="SM00382"/>
    </source>
</evidence>
<dbReference type="GO" id="GO:0005525">
    <property type="term" value="F:GTP binding"/>
    <property type="evidence" value="ECO:0007669"/>
    <property type="project" value="UniProtKB-UniRule"/>
</dbReference>
<comment type="caution">
    <text evidence="16">The sequence shown here is derived from an EMBL/GenBank/DDBJ whole genome shotgun (WGS) entry which is preliminary data.</text>
</comment>
<evidence type="ECO:0000256" key="5">
    <source>
        <dbReference type="ARBA" id="ARBA00022475"/>
    </source>
</evidence>
<keyword evidence="11" id="KW-1006">Bacterial flagellum protein export</keyword>
<evidence type="ECO:0000259" key="15">
    <source>
        <dbReference type="SMART" id="SM00962"/>
    </source>
</evidence>
<dbReference type="GO" id="GO:0015031">
    <property type="term" value="P:protein transport"/>
    <property type="evidence" value="ECO:0007669"/>
    <property type="project" value="UniProtKB-KW"/>
</dbReference>
<dbReference type="EMBL" id="DRNF01000314">
    <property type="protein sequence ID" value="HHJ80970.1"/>
    <property type="molecule type" value="Genomic_DNA"/>
</dbReference>
<keyword evidence="16" id="KW-0282">Flagellum</keyword>
<gene>
    <name evidence="16" type="primary">flhF</name>
    <name evidence="16" type="ORF">ENJ65_04990</name>
</gene>
<name>A0A832N3P5_9GAMM</name>
<dbReference type="FunFam" id="3.40.50.300:FF:000695">
    <property type="entry name" value="Flagellar biosynthesis regulator FlhF"/>
    <property type="match status" value="1"/>
</dbReference>
<keyword evidence="10" id="KW-0472">Membrane</keyword>
<evidence type="ECO:0000256" key="9">
    <source>
        <dbReference type="ARBA" id="ARBA00023134"/>
    </source>
</evidence>
<feature type="domain" description="AAA+ ATPase" evidence="14">
    <location>
        <begin position="202"/>
        <end position="419"/>
    </location>
</feature>
<keyword evidence="6" id="KW-0547">Nucleotide-binding</keyword>
<dbReference type="GO" id="GO:0006614">
    <property type="term" value="P:SRP-dependent cotranslational protein targeting to membrane"/>
    <property type="evidence" value="ECO:0007669"/>
    <property type="project" value="UniProtKB-UniRule"/>
</dbReference>
<evidence type="ECO:0000256" key="3">
    <source>
        <dbReference type="ARBA" id="ARBA00014919"/>
    </source>
</evidence>
<evidence type="ECO:0000256" key="1">
    <source>
        <dbReference type="ARBA" id="ARBA00004413"/>
    </source>
</evidence>
<evidence type="ECO:0000256" key="6">
    <source>
        <dbReference type="ARBA" id="ARBA00022741"/>
    </source>
</evidence>
<reference evidence="16" key="1">
    <citation type="journal article" date="2020" name="mSystems">
        <title>Genome- and Community-Level Interaction Insights into Carbon Utilization and Element Cycling Functions of Hydrothermarchaeota in Hydrothermal Sediment.</title>
        <authorList>
            <person name="Zhou Z."/>
            <person name="Liu Y."/>
            <person name="Xu W."/>
            <person name="Pan J."/>
            <person name="Luo Z.H."/>
            <person name="Li M."/>
        </authorList>
    </citation>
    <scope>NUCLEOTIDE SEQUENCE [LARGE SCALE GENOMIC DNA]</scope>
    <source>
        <strain evidence="16">HyVt-505</strain>
    </source>
</reference>
<evidence type="ECO:0000256" key="8">
    <source>
        <dbReference type="ARBA" id="ARBA00022927"/>
    </source>
</evidence>
<dbReference type="AlphaFoldDB" id="A0A832N3P5"/>
<evidence type="ECO:0000256" key="7">
    <source>
        <dbReference type="ARBA" id="ARBA00022795"/>
    </source>
</evidence>
<comment type="subcellular location">
    <subcellularLocation>
        <location evidence="1">Cell membrane</location>
        <topology evidence="1">Peripheral membrane protein</topology>
        <orientation evidence="1">Cytoplasmic side</orientation>
    </subcellularLocation>
</comment>
<evidence type="ECO:0000256" key="11">
    <source>
        <dbReference type="ARBA" id="ARBA00023225"/>
    </source>
</evidence>
<dbReference type="GO" id="GO:0005886">
    <property type="term" value="C:plasma membrane"/>
    <property type="evidence" value="ECO:0007669"/>
    <property type="project" value="UniProtKB-SubCell"/>
</dbReference>
<dbReference type="Gene3D" id="3.40.50.300">
    <property type="entry name" value="P-loop containing nucleotide triphosphate hydrolases"/>
    <property type="match status" value="1"/>
</dbReference>
<dbReference type="SMART" id="SM00962">
    <property type="entry name" value="SRP54"/>
    <property type="match status" value="1"/>
</dbReference>
<dbReference type="Gene3D" id="1.20.120.1380">
    <property type="entry name" value="Flagellar FlhF biosynthesis protein, N domain"/>
    <property type="match status" value="1"/>
</dbReference>
<evidence type="ECO:0000256" key="2">
    <source>
        <dbReference type="ARBA" id="ARBA00008531"/>
    </source>
</evidence>
<keyword evidence="9" id="KW-0342">GTP-binding</keyword>
<dbReference type="PANTHER" id="PTHR43134">
    <property type="entry name" value="SIGNAL RECOGNITION PARTICLE RECEPTOR SUBUNIT ALPHA"/>
    <property type="match status" value="1"/>
</dbReference>
<evidence type="ECO:0000313" key="16">
    <source>
        <dbReference type="EMBL" id="HHJ80970.1"/>
    </source>
</evidence>
<comment type="function">
    <text evidence="12">Necessary for flagellar biosynthesis. May be involved in translocation of the flagellum.</text>
</comment>
<dbReference type="SUPFAM" id="SSF52540">
    <property type="entry name" value="P-loop containing nucleoside triphosphate hydrolases"/>
    <property type="match status" value="1"/>
</dbReference>
<feature type="domain" description="SRP54-type proteins GTP-binding" evidence="15">
    <location>
        <begin position="203"/>
        <end position="395"/>
    </location>
</feature>
<dbReference type="InterPro" id="IPR000897">
    <property type="entry name" value="SRP54_GTPase_dom"/>
</dbReference>
<dbReference type="InterPro" id="IPR027417">
    <property type="entry name" value="P-loop_NTPase"/>
</dbReference>
<dbReference type="Pfam" id="PF00448">
    <property type="entry name" value="SRP54"/>
    <property type="match status" value="1"/>
</dbReference>
<dbReference type="SMART" id="SM00382">
    <property type="entry name" value="AAA"/>
    <property type="match status" value="1"/>
</dbReference>